<evidence type="ECO:0000256" key="3">
    <source>
        <dbReference type="RuleBase" id="RU361153"/>
    </source>
</evidence>
<comment type="similarity">
    <text evidence="3">Belongs to the glycosyl hydrolase 5 (cellulase A) family.</text>
</comment>
<sequence length="336" mass="36753">MWLSLPVALIGVLALAPVEPVGPAQLGMCINISNTDAATVSREFDLISAMKVTWIRTDFDWSGIETQPGQFDWSYQDRVVREATARRLNVVAILDYSPTWARPRGTTSHTPPDHISDFANFANAAVARYAPLGVRTWEVWNEPNSSDFWQPLPDPEKYGELFRATAGAIRAVDPGATVLTGGLTRGTDSNSGTRISQTTFLEHLYANGAAQLASAVAVHPYSFPWLPSEDSPSLVGGFNDLPMVRDLMVRHGDAGKKVWITEFGAPTGTGPGSMSATDQANSVVQSRRQVRNWDWAGPLIYYELRDAGTDPNDIEQNFGLVRMDMSLKPAAEALMQ</sequence>
<proteinExistence type="inferred from homology"/>
<dbReference type="Pfam" id="PF00150">
    <property type="entry name" value="Cellulase"/>
    <property type="match status" value="1"/>
</dbReference>
<name>A0A7I7Z3M2_9MYCO</name>
<evidence type="ECO:0000313" key="5">
    <source>
        <dbReference type="Proteomes" id="UP000467105"/>
    </source>
</evidence>
<evidence type="ECO:0000256" key="2">
    <source>
        <dbReference type="ARBA" id="ARBA00023295"/>
    </source>
</evidence>
<dbReference type="AlphaFoldDB" id="A0A7I7Z3M2"/>
<dbReference type="InterPro" id="IPR001547">
    <property type="entry name" value="Glyco_hydro_5"/>
</dbReference>
<keyword evidence="1 3" id="KW-0378">Hydrolase</keyword>
<dbReference type="InterPro" id="IPR051923">
    <property type="entry name" value="Glycosyl_Hydrolase_39"/>
</dbReference>
<dbReference type="SUPFAM" id="SSF51445">
    <property type="entry name" value="(Trans)glycosidases"/>
    <property type="match status" value="1"/>
</dbReference>
<dbReference type="Proteomes" id="UP000467105">
    <property type="component" value="Chromosome"/>
</dbReference>
<dbReference type="GO" id="GO:0000272">
    <property type="term" value="P:polysaccharide catabolic process"/>
    <property type="evidence" value="ECO:0007669"/>
    <property type="project" value="InterPro"/>
</dbReference>
<organism evidence="4 5">
    <name type="scientific">Mycobacterium parmense</name>
    <dbReference type="NCBI Taxonomy" id="185642"/>
    <lineage>
        <taxon>Bacteria</taxon>
        <taxon>Bacillati</taxon>
        <taxon>Actinomycetota</taxon>
        <taxon>Actinomycetes</taxon>
        <taxon>Mycobacteriales</taxon>
        <taxon>Mycobacteriaceae</taxon>
        <taxon>Mycobacterium</taxon>
        <taxon>Mycobacterium simiae complex</taxon>
    </lineage>
</organism>
<accession>A0A7I7Z3M2</accession>
<keyword evidence="5" id="KW-1185">Reference proteome</keyword>
<evidence type="ECO:0000256" key="1">
    <source>
        <dbReference type="ARBA" id="ARBA00022801"/>
    </source>
</evidence>
<dbReference type="Gene3D" id="3.20.20.80">
    <property type="entry name" value="Glycosidases"/>
    <property type="match status" value="1"/>
</dbReference>
<gene>
    <name evidence="4" type="ORF">MPRM_54780</name>
</gene>
<dbReference type="GO" id="GO:0004553">
    <property type="term" value="F:hydrolase activity, hydrolyzing O-glycosyl compounds"/>
    <property type="evidence" value="ECO:0007669"/>
    <property type="project" value="InterPro"/>
</dbReference>
<reference evidence="4 5" key="1">
    <citation type="journal article" date="2019" name="Emerg. Microbes Infect.">
        <title>Comprehensive subspecies identification of 175 nontuberculous mycobacteria species based on 7547 genomic profiles.</title>
        <authorList>
            <person name="Matsumoto Y."/>
            <person name="Kinjo T."/>
            <person name="Motooka D."/>
            <person name="Nabeya D."/>
            <person name="Jung N."/>
            <person name="Uechi K."/>
            <person name="Horii T."/>
            <person name="Iida T."/>
            <person name="Fujita J."/>
            <person name="Nakamura S."/>
        </authorList>
    </citation>
    <scope>NUCLEOTIDE SEQUENCE [LARGE SCALE GENOMIC DNA]</scope>
    <source>
        <strain evidence="4 5">JCM 14742</strain>
    </source>
</reference>
<dbReference type="InterPro" id="IPR017853">
    <property type="entry name" value="GH"/>
</dbReference>
<keyword evidence="2 3" id="KW-0326">Glycosidase</keyword>
<dbReference type="PANTHER" id="PTHR12631:SF10">
    <property type="entry name" value="BETA-XYLOSIDASE-LIKE PROTEIN-RELATED"/>
    <property type="match status" value="1"/>
</dbReference>
<dbReference type="PANTHER" id="PTHR12631">
    <property type="entry name" value="ALPHA-L-IDURONIDASE"/>
    <property type="match status" value="1"/>
</dbReference>
<protein>
    <submittedName>
        <fullName evidence="4">Uncharacterized protein</fullName>
    </submittedName>
</protein>
<evidence type="ECO:0000313" key="4">
    <source>
        <dbReference type="EMBL" id="BBZ48197.1"/>
    </source>
</evidence>
<dbReference type="OrthoDB" id="5241152at2"/>
<dbReference type="EMBL" id="AP022614">
    <property type="protein sequence ID" value="BBZ48197.1"/>
    <property type="molecule type" value="Genomic_DNA"/>
</dbReference>